<gene>
    <name evidence="6" type="ordered locus">Alvin_1662</name>
</gene>
<keyword evidence="4 5" id="KW-0472">Membrane</keyword>
<keyword evidence="7" id="KW-1185">Reference proteome</keyword>
<dbReference type="InterPro" id="IPR052719">
    <property type="entry name" value="CvpA-like"/>
</dbReference>
<feature type="transmembrane region" description="Helical" evidence="5">
    <location>
        <begin position="28"/>
        <end position="45"/>
    </location>
</feature>
<dbReference type="GO" id="GO:0016020">
    <property type="term" value="C:membrane"/>
    <property type="evidence" value="ECO:0007669"/>
    <property type="project" value="UniProtKB-SubCell"/>
</dbReference>
<dbReference type="PANTHER" id="PTHR36926:SF1">
    <property type="entry name" value="COLICIN V PRODUCTION PROTEIN"/>
    <property type="match status" value="1"/>
</dbReference>
<feature type="transmembrane region" description="Helical" evidence="5">
    <location>
        <begin position="100"/>
        <end position="122"/>
    </location>
</feature>
<dbReference type="RefSeq" id="WP_012970868.1">
    <property type="nucleotide sequence ID" value="NC_013851.1"/>
</dbReference>
<dbReference type="Pfam" id="PF02674">
    <property type="entry name" value="Colicin_V"/>
    <property type="match status" value="1"/>
</dbReference>
<accession>D3RTT5</accession>
<evidence type="ECO:0000256" key="1">
    <source>
        <dbReference type="ARBA" id="ARBA00004141"/>
    </source>
</evidence>
<keyword evidence="2 5" id="KW-0812">Transmembrane</keyword>
<sequence>MNWVDYIIIGIIALSALVGLARGLIREVLSLGTWIAALVIAWLFHQEVADLLSTQLSHPMVRKGAAFAGLVLLTLLAGAILAAILTTLIDTVGLSGLDRVLGMAFGGARGVVLVAMAVYLAALTPAPSDPVWKESTLIMDFESIGQWLLSLTPPELESRLKHI</sequence>
<name>D3RTT5_ALLVD</name>
<dbReference type="InterPro" id="IPR003825">
    <property type="entry name" value="Colicin-V_CvpA"/>
</dbReference>
<feature type="transmembrane region" description="Helical" evidence="5">
    <location>
        <begin position="65"/>
        <end position="88"/>
    </location>
</feature>
<dbReference type="STRING" id="572477.Alvin_1662"/>
<feature type="transmembrane region" description="Helical" evidence="5">
    <location>
        <begin position="6"/>
        <end position="21"/>
    </location>
</feature>
<evidence type="ECO:0000256" key="2">
    <source>
        <dbReference type="ARBA" id="ARBA00022692"/>
    </source>
</evidence>
<dbReference type="GO" id="GO:0009403">
    <property type="term" value="P:toxin biosynthetic process"/>
    <property type="evidence" value="ECO:0007669"/>
    <property type="project" value="InterPro"/>
</dbReference>
<comment type="subcellular location">
    <subcellularLocation>
        <location evidence="1">Membrane</location>
        <topology evidence="1">Multi-pass membrane protein</topology>
    </subcellularLocation>
</comment>
<keyword evidence="3 5" id="KW-1133">Transmembrane helix</keyword>
<protein>
    <submittedName>
        <fullName evidence="6">Colicin V production protein</fullName>
    </submittedName>
</protein>
<dbReference type="EMBL" id="CP001896">
    <property type="protein sequence ID" value="ADC62594.1"/>
    <property type="molecule type" value="Genomic_DNA"/>
</dbReference>
<proteinExistence type="predicted"/>
<reference evidence="6 7" key="1">
    <citation type="journal article" date="2011" name="Stand. Genomic Sci.">
        <title>Complete genome sequence of Allochromatium vinosum DSM 180(T).</title>
        <authorList>
            <person name="Weissgerber T."/>
            <person name="Zigann R."/>
            <person name="Bruce D."/>
            <person name="Chang Y.J."/>
            <person name="Detter J.C."/>
            <person name="Han C."/>
            <person name="Hauser L."/>
            <person name="Jeffries C.D."/>
            <person name="Land M."/>
            <person name="Munk A.C."/>
            <person name="Tapia R."/>
            <person name="Dahl C."/>
        </authorList>
    </citation>
    <scope>NUCLEOTIDE SEQUENCE [LARGE SCALE GENOMIC DNA]</scope>
    <source>
        <strain evidence="7">ATCC 17899 / DSM 180 / NBRC 103801 / NCIMB 10441 / D</strain>
    </source>
</reference>
<evidence type="ECO:0000313" key="6">
    <source>
        <dbReference type="EMBL" id="ADC62594.1"/>
    </source>
</evidence>
<dbReference type="eggNOG" id="COG1286">
    <property type="taxonomic scope" value="Bacteria"/>
</dbReference>
<dbReference type="OrthoDB" id="9810601at2"/>
<evidence type="ECO:0000313" key="7">
    <source>
        <dbReference type="Proteomes" id="UP000001441"/>
    </source>
</evidence>
<evidence type="ECO:0000256" key="4">
    <source>
        <dbReference type="ARBA" id="ARBA00023136"/>
    </source>
</evidence>
<evidence type="ECO:0000256" key="3">
    <source>
        <dbReference type="ARBA" id="ARBA00022989"/>
    </source>
</evidence>
<evidence type="ECO:0000256" key="5">
    <source>
        <dbReference type="SAM" id="Phobius"/>
    </source>
</evidence>
<dbReference type="Proteomes" id="UP000001441">
    <property type="component" value="Chromosome"/>
</dbReference>
<dbReference type="KEGG" id="alv:Alvin_1662"/>
<dbReference type="HOGENOM" id="CLU_092720_2_3_6"/>
<organism evidence="6 7">
    <name type="scientific">Allochromatium vinosum (strain ATCC 17899 / DSM 180 / NBRC 103801 / NCIMB 10441 / D)</name>
    <name type="common">Chromatium vinosum</name>
    <dbReference type="NCBI Taxonomy" id="572477"/>
    <lineage>
        <taxon>Bacteria</taxon>
        <taxon>Pseudomonadati</taxon>
        <taxon>Pseudomonadota</taxon>
        <taxon>Gammaproteobacteria</taxon>
        <taxon>Chromatiales</taxon>
        <taxon>Chromatiaceae</taxon>
        <taxon>Allochromatium</taxon>
    </lineage>
</organism>
<dbReference type="PANTHER" id="PTHR36926">
    <property type="entry name" value="COLICIN V PRODUCTION PROTEIN"/>
    <property type="match status" value="1"/>
</dbReference>
<dbReference type="AlphaFoldDB" id="D3RTT5"/>